<dbReference type="Proteomes" id="UP000316253">
    <property type="component" value="Unassembled WGS sequence"/>
</dbReference>
<evidence type="ECO:0000313" key="3">
    <source>
        <dbReference type="Proteomes" id="UP000316253"/>
    </source>
</evidence>
<accession>A0A554JBN1</accession>
<keyword evidence="1" id="KW-0732">Signal</keyword>
<name>A0A554JBN1_9BACT</name>
<organism evidence="2 3">
    <name type="scientific">Candidatus Berkelbacteria bacterium Gr01-1014_85</name>
    <dbReference type="NCBI Taxonomy" id="2017150"/>
    <lineage>
        <taxon>Bacteria</taxon>
        <taxon>Candidatus Berkelbacteria</taxon>
    </lineage>
</organism>
<protein>
    <submittedName>
        <fullName evidence="2">Uncharacterized protein</fullName>
    </submittedName>
</protein>
<sequence>MMVTIVFLLSSACSSTASTAVLLPNHFMLAFRSGFNYARQDQTRVVLPAVVCYRNQIIGTGVDHQILTPEAQAIAKKILAIPGVISCSFSNKPNTDYQYLIVETAELFPCQPEIRADAQRIMDGQELGKRPSRPLIIVMAYDSQFKRQITVDFNRELGQISAEKPIVLRAYRLSTVEEREILQRIGTPTSELVTTLAKELGQDLATIELGPYHMCLQFSFFLTDRERTEEGTAKHRIDVIARLLQQKLEKLP</sequence>
<evidence type="ECO:0000313" key="2">
    <source>
        <dbReference type="EMBL" id="TSC65777.1"/>
    </source>
</evidence>
<proteinExistence type="predicted"/>
<dbReference type="EMBL" id="VMFD01000028">
    <property type="protein sequence ID" value="TSC65777.1"/>
    <property type="molecule type" value="Genomic_DNA"/>
</dbReference>
<feature type="signal peptide" evidence="1">
    <location>
        <begin position="1"/>
        <end position="19"/>
    </location>
</feature>
<comment type="caution">
    <text evidence="2">The sequence shown here is derived from an EMBL/GenBank/DDBJ whole genome shotgun (WGS) entry which is preliminary data.</text>
</comment>
<dbReference type="AlphaFoldDB" id="A0A554JBN1"/>
<reference evidence="2 3" key="1">
    <citation type="submission" date="2017-08" db="EMBL/GenBank/DDBJ databases">
        <title>Mechanisms for carbon and nitrogen cycling indicate functional differentiation within the Candidate Phyla Radiation.</title>
        <authorList>
            <person name="Danczak R.E."/>
            <person name="Johnston M.D."/>
            <person name="Kenah C."/>
            <person name="Slattery M."/>
            <person name="Wrighton K.C."/>
            <person name="Wilkins M.J."/>
        </authorList>
    </citation>
    <scope>NUCLEOTIDE SEQUENCE [LARGE SCALE GENOMIC DNA]</scope>
    <source>
        <strain evidence="2">Gr01-1014_85</strain>
    </source>
</reference>
<evidence type="ECO:0000256" key="1">
    <source>
        <dbReference type="SAM" id="SignalP"/>
    </source>
</evidence>
<gene>
    <name evidence="2" type="ORF">CEO22_361</name>
</gene>
<feature type="chain" id="PRO_5022240647" evidence="1">
    <location>
        <begin position="20"/>
        <end position="252"/>
    </location>
</feature>